<reference evidence="2" key="2">
    <citation type="submission" date="2012-06" db="EMBL/GenBank/DDBJ databases">
        <authorList>
            <person name="Yu Y."/>
            <person name="Currie J."/>
            <person name="Lomeli R."/>
            <person name="Angelova A."/>
            <person name="Collura K."/>
            <person name="Wissotski M."/>
            <person name="Campos D."/>
            <person name="Kudrna D."/>
            <person name="Golser W."/>
            <person name="Ashely E."/>
            <person name="Descour A."/>
            <person name="Fernandes J."/>
            <person name="Soderlund C."/>
            <person name="Walbot V."/>
        </authorList>
    </citation>
    <scope>NUCLEOTIDE SEQUENCE</scope>
    <source>
        <strain evidence="2">B73</strain>
    </source>
</reference>
<evidence type="ECO:0000313" key="2">
    <source>
        <dbReference type="EMBL" id="ACN33935.1"/>
    </source>
</evidence>
<reference evidence="2" key="1">
    <citation type="journal article" date="2009" name="PLoS Genet.">
        <title>Sequencing, mapping, and analysis of 27,455 maize full-length cDNAs.</title>
        <authorList>
            <person name="Soderlund C."/>
            <person name="Descour A."/>
            <person name="Kudrna D."/>
            <person name="Bomhoff M."/>
            <person name="Boyd L."/>
            <person name="Currie J."/>
            <person name="Angelova A."/>
            <person name="Collura K."/>
            <person name="Wissotski M."/>
            <person name="Ashley E."/>
            <person name="Morrow D."/>
            <person name="Fernandes J."/>
            <person name="Walbot V."/>
            <person name="Yu Y."/>
        </authorList>
    </citation>
    <scope>NUCLEOTIDE SEQUENCE</scope>
    <source>
        <strain evidence="2">B73</strain>
    </source>
</reference>
<name>C0PFG9_MAIZE</name>
<sequence>MLIEGAKLDQQPERTRRLRRHQASADLLRAAVVGWPDDRLHQPLPHQRQVLVGDLLVRLGMVAFLYPFPVQVKPGDHHSLCELLPLLAESTEEMLAVGRLVDSDEVVEPAVARRVQLVELGQHGPHGLVGEVVHQLPLDVVEGILVLSREVADDAEAPLAPAPAADPALPEGPGRARRATSLPLAVAGEQAGTAAANQP</sequence>
<evidence type="ECO:0000256" key="1">
    <source>
        <dbReference type="SAM" id="MobiDB-lite"/>
    </source>
</evidence>
<protein>
    <submittedName>
        <fullName evidence="2">Uncharacterized protein</fullName>
    </submittedName>
</protein>
<organism evidence="2">
    <name type="scientific">Zea mays</name>
    <name type="common">Maize</name>
    <dbReference type="NCBI Taxonomy" id="4577"/>
    <lineage>
        <taxon>Eukaryota</taxon>
        <taxon>Viridiplantae</taxon>
        <taxon>Streptophyta</taxon>
        <taxon>Embryophyta</taxon>
        <taxon>Tracheophyta</taxon>
        <taxon>Spermatophyta</taxon>
        <taxon>Magnoliopsida</taxon>
        <taxon>Liliopsida</taxon>
        <taxon>Poales</taxon>
        <taxon>Poaceae</taxon>
        <taxon>PACMAD clade</taxon>
        <taxon>Panicoideae</taxon>
        <taxon>Andropogonodae</taxon>
        <taxon>Andropogoneae</taxon>
        <taxon>Tripsacinae</taxon>
        <taxon>Zea</taxon>
    </lineage>
</organism>
<dbReference type="EMBL" id="BT067038">
    <property type="protein sequence ID" value="ACN33935.1"/>
    <property type="molecule type" value="mRNA"/>
</dbReference>
<feature type="compositionally biased region" description="Low complexity" evidence="1">
    <location>
        <begin position="185"/>
        <end position="199"/>
    </location>
</feature>
<feature type="region of interest" description="Disordered" evidence="1">
    <location>
        <begin position="158"/>
        <end position="199"/>
    </location>
</feature>
<dbReference type="AlphaFoldDB" id="C0PFG9"/>
<proteinExistence type="evidence at transcript level"/>
<feature type="compositionally biased region" description="Low complexity" evidence="1">
    <location>
        <begin position="158"/>
        <end position="173"/>
    </location>
</feature>
<accession>C0PFG9</accession>